<protein>
    <submittedName>
        <fullName evidence="1">Uncharacterized protein</fullName>
    </submittedName>
</protein>
<dbReference type="EMBL" id="CACRXK020006853">
    <property type="protein sequence ID" value="CAB4010630.1"/>
    <property type="molecule type" value="Genomic_DNA"/>
</dbReference>
<dbReference type="AlphaFoldDB" id="A0A7D9EHJ2"/>
<dbReference type="OrthoDB" id="10056483at2759"/>
<keyword evidence="2" id="KW-1185">Reference proteome</keyword>
<dbReference type="InterPro" id="IPR000477">
    <property type="entry name" value="RT_dom"/>
</dbReference>
<gene>
    <name evidence="1" type="ORF">PACLA_8A062631</name>
</gene>
<accession>A0A7D9EHJ2</accession>
<proteinExistence type="predicted"/>
<comment type="caution">
    <text evidence="1">The sequence shown here is derived from an EMBL/GenBank/DDBJ whole genome shotgun (WGS) entry which is preliminary data.</text>
</comment>
<organism evidence="1 2">
    <name type="scientific">Paramuricea clavata</name>
    <name type="common">Red gorgonian</name>
    <name type="synonym">Violescent sea-whip</name>
    <dbReference type="NCBI Taxonomy" id="317549"/>
    <lineage>
        <taxon>Eukaryota</taxon>
        <taxon>Metazoa</taxon>
        <taxon>Cnidaria</taxon>
        <taxon>Anthozoa</taxon>
        <taxon>Octocorallia</taxon>
        <taxon>Malacalcyonacea</taxon>
        <taxon>Plexauridae</taxon>
        <taxon>Paramuricea</taxon>
    </lineage>
</organism>
<dbReference type="Pfam" id="PF00078">
    <property type="entry name" value="RVT_1"/>
    <property type="match status" value="1"/>
</dbReference>
<dbReference type="Proteomes" id="UP001152795">
    <property type="component" value="Unassembled WGS sequence"/>
</dbReference>
<evidence type="ECO:0000313" key="1">
    <source>
        <dbReference type="EMBL" id="CAB4010630.1"/>
    </source>
</evidence>
<dbReference type="PROSITE" id="PS50878">
    <property type="entry name" value="RT_POL"/>
    <property type="match status" value="1"/>
</dbReference>
<name>A0A7D9EHJ2_PARCT</name>
<evidence type="ECO:0000313" key="2">
    <source>
        <dbReference type="Proteomes" id="UP001152795"/>
    </source>
</evidence>
<reference evidence="1" key="1">
    <citation type="submission" date="2020-04" db="EMBL/GenBank/DDBJ databases">
        <authorList>
            <person name="Alioto T."/>
            <person name="Alioto T."/>
            <person name="Gomez Garrido J."/>
        </authorList>
    </citation>
    <scope>NUCLEOTIDE SEQUENCE</scope>
    <source>
        <strain evidence="1">A484AB</strain>
    </source>
</reference>
<sequence>MNNSLKWYGATGHLLDWFTDYLANRSQRAVIDGVASQYLPVTSGVPQGSIIGPLLFVFFINDLPEFIPNQSKTALFADDTKLYRSISSISDYESLQRDISSLNYWSQNSNMKFNTLKCKVLAITRKKRIIIWAMQIYNEFNKKKTSV</sequence>
<dbReference type="PANTHER" id="PTHR33332">
    <property type="entry name" value="REVERSE TRANSCRIPTASE DOMAIN-CONTAINING PROTEIN"/>
    <property type="match status" value="1"/>
</dbReference>